<dbReference type="OrthoDB" id="414730at2759"/>
<protein>
    <submittedName>
        <fullName evidence="1">Uncharacterized protein</fullName>
    </submittedName>
</protein>
<keyword evidence="2" id="KW-1185">Reference proteome</keyword>
<sequence length="147" mass="16137">MNRKQYGFTQGRSTIDNGIEIVQKIFGAWEDSRDVVGLAIGLLESYLNNRVQRIDINGICGYVWICVVRHADHKICGPHGVPQRVPGAHKPFTTPLFSVHPLPPYIVTLILPSSHSLSLVYPIPTQVARNAGDSSRVASSDHLLNGS</sequence>
<organism evidence="1 2">
    <name type="scientific">Eumeta variegata</name>
    <name type="common">Bagworm moth</name>
    <name type="synonym">Eumeta japonica</name>
    <dbReference type="NCBI Taxonomy" id="151549"/>
    <lineage>
        <taxon>Eukaryota</taxon>
        <taxon>Metazoa</taxon>
        <taxon>Ecdysozoa</taxon>
        <taxon>Arthropoda</taxon>
        <taxon>Hexapoda</taxon>
        <taxon>Insecta</taxon>
        <taxon>Pterygota</taxon>
        <taxon>Neoptera</taxon>
        <taxon>Endopterygota</taxon>
        <taxon>Lepidoptera</taxon>
        <taxon>Glossata</taxon>
        <taxon>Ditrysia</taxon>
        <taxon>Tineoidea</taxon>
        <taxon>Psychidae</taxon>
        <taxon>Oiketicinae</taxon>
        <taxon>Eumeta</taxon>
    </lineage>
</organism>
<evidence type="ECO:0000313" key="1">
    <source>
        <dbReference type="EMBL" id="GBP80252.1"/>
    </source>
</evidence>
<proteinExistence type="predicted"/>
<comment type="caution">
    <text evidence="1">The sequence shown here is derived from an EMBL/GenBank/DDBJ whole genome shotgun (WGS) entry which is preliminary data.</text>
</comment>
<name>A0A4C1YZ74_EUMVA</name>
<gene>
    <name evidence="1" type="ORF">EVAR_76837_1</name>
</gene>
<accession>A0A4C1YZ74</accession>
<dbReference type="AlphaFoldDB" id="A0A4C1YZ74"/>
<evidence type="ECO:0000313" key="2">
    <source>
        <dbReference type="Proteomes" id="UP000299102"/>
    </source>
</evidence>
<dbReference type="Proteomes" id="UP000299102">
    <property type="component" value="Unassembled WGS sequence"/>
</dbReference>
<reference evidence="1 2" key="1">
    <citation type="journal article" date="2019" name="Commun. Biol.">
        <title>The bagworm genome reveals a unique fibroin gene that provides high tensile strength.</title>
        <authorList>
            <person name="Kono N."/>
            <person name="Nakamura H."/>
            <person name="Ohtoshi R."/>
            <person name="Tomita M."/>
            <person name="Numata K."/>
            <person name="Arakawa K."/>
        </authorList>
    </citation>
    <scope>NUCLEOTIDE SEQUENCE [LARGE SCALE GENOMIC DNA]</scope>
</reference>
<dbReference type="EMBL" id="BGZK01001453">
    <property type="protein sequence ID" value="GBP80252.1"/>
    <property type="molecule type" value="Genomic_DNA"/>
</dbReference>